<name>D6W6F0_TRICA</name>
<dbReference type="EMBL" id="KQ971319">
    <property type="protein sequence ID" value="EFA11392.1"/>
    <property type="molecule type" value="Genomic_DNA"/>
</dbReference>
<dbReference type="OrthoDB" id="6736980at2759"/>
<proteinExistence type="predicted"/>
<dbReference type="HOGENOM" id="CLU_1637593_0_0_1"/>
<dbReference type="InParanoid" id="D6W6F0"/>
<sequence>MSLDGIVVRYPNYTNNELPMVIGCPFETTIDDAKNFFLRCCYKDVVISDIVPWKRNCQPSCAWRVIYKLKDRTPDYVEPGKTVEDFCIPLPEGDGELNKLFANITAMSVGMIVATKGYTYDKTYALVDYVPVRCPCPTQDFSETAKLMIPRMQSVTEVSLTFGNMTL</sequence>
<organism evidence="1 2">
    <name type="scientific">Tribolium castaneum</name>
    <name type="common">Red flour beetle</name>
    <dbReference type="NCBI Taxonomy" id="7070"/>
    <lineage>
        <taxon>Eukaryota</taxon>
        <taxon>Metazoa</taxon>
        <taxon>Ecdysozoa</taxon>
        <taxon>Arthropoda</taxon>
        <taxon>Hexapoda</taxon>
        <taxon>Insecta</taxon>
        <taxon>Pterygota</taxon>
        <taxon>Neoptera</taxon>
        <taxon>Endopterygota</taxon>
        <taxon>Coleoptera</taxon>
        <taxon>Polyphaga</taxon>
        <taxon>Cucujiformia</taxon>
        <taxon>Tenebrionidae</taxon>
        <taxon>Tenebrionidae incertae sedis</taxon>
        <taxon>Tribolium</taxon>
    </lineage>
</organism>
<dbReference type="KEGG" id="tca:657698"/>
<dbReference type="AlphaFoldDB" id="D6W6F0"/>
<gene>
    <name evidence="1" type="primary">AUGUSTUS-3.0.2_11552</name>
    <name evidence="1" type="ORF">TcasGA2_TC011552</name>
</gene>
<dbReference type="Proteomes" id="UP000007266">
    <property type="component" value="Linkage group 3"/>
</dbReference>
<keyword evidence="2" id="KW-1185">Reference proteome</keyword>
<evidence type="ECO:0000313" key="1">
    <source>
        <dbReference type="EMBL" id="EFA11392.1"/>
    </source>
</evidence>
<reference evidence="1 2" key="1">
    <citation type="journal article" date="2008" name="Nature">
        <title>The genome of the model beetle and pest Tribolium castaneum.</title>
        <authorList>
            <consortium name="Tribolium Genome Sequencing Consortium"/>
            <person name="Richards S."/>
            <person name="Gibbs R.A."/>
            <person name="Weinstock G.M."/>
            <person name="Brown S.J."/>
            <person name="Denell R."/>
            <person name="Beeman R.W."/>
            <person name="Gibbs R."/>
            <person name="Beeman R.W."/>
            <person name="Brown S.J."/>
            <person name="Bucher G."/>
            <person name="Friedrich M."/>
            <person name="Grimmelikhuijzen C.J."/>
            <person name="Klingler M."/>
            <person name="Lorenzen M."/>
            <person name="Richards S."/>
            <person name="Roth S."/>
            <person name="Schroder R."/>
            <person name="Tautz D."/>
            <person name="Zdobnov E.M."/>
            <person name="Muzny D."/>
            <person name="Gibbs R.A."/>
            <person name="Weinstock G.M."/>
            <person name="Attaway T."/>
            <person name="Bell S."/>
            <person name="Buhay C.J."/>
            <person name="Chandrabose M.N."/>
            <person name="Chavez D."/>
            <person name="Clerk-Blankenburg K.P."/>
            <person name="Cree A."/>
            <person name="Dao M."/>
            <person name="Davis C."/>
            <person name="Chacko J."/>
            <person name="Dinh H."/>
            <person name="Dugan-Rocha S."/>
            <person name="Fowler G."/>
            <person name="Garner T.T."/>
            <person name="Garnes J."/>
            <person name="Gnirke A."/>
            <person name="Hawes A."/>
            <person name="Hernandez J."/>
            <person name="Hines S."/>
            <person name="Holder M."/>
            <person name="Hume J."/>
            <person name="Jhangiani S.N."/>
            <person name="Joshi V."/>
            <person name="Khan Z.M."/>
            <person name="Jackson L."/>
            <person name="Kovar C."/>
            <person name="Kowis A."/>
            <person name="Lee S."/>
            <person name="Lewis L.R."/>
            <person name="Margolis J."/>
            <person name="Morgan M."/>
            <person name="Nazareth L.V."/>
            <person name="Nguyen N."/>
            <person name="Okwuonu G."/>
            <person name="Parker D."/>
            <person name="Richards S."/>
            <person name="Ruiz S.J."/>
            <person name="Santibanez J."/>
            <person name="Savard J."/>
            <person name="Scherer S.E."/>
            <person name="Schneider B."/>
            <person name="Sodergren E."/>
            <person name="Tautz D."/>
            <person name="Vattahil S."/>
            <person name="Villasana D."/>
            <person name="White C.S."/>
            <person name="Wright R."/>
            <person name="Park Y."/>
            <person name="Beeman R.W."/>
            <person name="Lord J."/>
            <person name="Oppert B."/>
            <person name="Lorenzen M."/>
            <person name="Brown S."/>
            <person name="Wang L."/>
            <person name="Savard J."/>
            <person name="Tautz D."/>
            <person name="Richards S."/>
            <person name="Weinstock G."/>
            <person name="Gibbs R.A."/>
            <person name="Liu Y."/>
            <person name="Worley K."/>
            <person name="Weinstock G."/>
            <person name="Elsik C.G."/>
            <person name="Reese J.T."/>
            <person name="Elhaik E."/>
            <person name="Landan G."/>
            <person name="Graur D."/>
            <person name="Arensburger P."/>
            <person name="Atkinson P."/>
            <person name="Beeman R.W."/>
            <person name="Beidler J."/>
            <person name="Brown S.J."/>
            <person name="Demuth J.P."/>
            <person name="Drury D.W."/>
            <person name="Du Y.Z."/>
            <person name="Fujiwara H."/>
            <person name="Lorenzen M."/>
            <person name="Maselli V."/>
            <person name="Osanai M."/>
            <person name="Park Y."/>
            <person name="Robertson H.M."/>
            <person name="Tu Z."/>
            <person name="Wang J.J."/>
            <person name="Wang S."/>
            <person name="Richards S."/>
            <person name="Song H."/>
            <person name="Zhang L."/>
            <person name="Sodergren E."/>
            <person name="Werner D."/>
            <person name="Stanke M."/>
            <person name="Morgenstern B."/>
            <person name="Solovyev V."/>
            <person name="Kosarev P."/>
            <person name="Brown G."/>
            <person name="Chen H.C."/>
            <person name="Ermolaeva O."/>
            <person name="Hlavina W."/>
            <person name="Kapustin Y."/>
            <person name="Kiryutin B."/>
            <person name="Kitts P."/>
            <person name="Maglott D."/>
            <person name="Pruitt K."/>
            <person name="Sapojnikov V."/>
            <person name="Souvorov A."/>
            <person name="Mackey A.J."/>
            <person name="Waterhouse R.M."/>
            <person name="Wyder S."/>
            <person name="Zdobnov E.M."/>
            <person name="Zdobnov E.M."/>
            <person name="Wyder S."/>
            <person name="Kriventseva E.V."/>
            <person name="Kadowaki T."/>
            <person name="Bork P."/>
            <person name="Aranda M."/>
            <person name="Bao R."/>
            <person name="Beermann A."/>
            <person name="Berns N."/>
            <person name="Bolognesi R."/>
            <person name="Bonneton F."/>
            <person name="Bopp D."/>
            <person name="Brown S.J."/>
            <person name="Bucher G."/>
            <person name="Butts T."/>
            <person name="Chaumot A."/>
            <person name="Denell R.E."/>
            <person name="Ferrier D.E."/>
            <person name="Friedrich M."/>
            <person name="Gordon C.M."/>
            <person name="Jindra M."/>
            <person name="Klingler M."/>
            <person name="Lan Q."/>
            <person name="Lattorff H.M."/>
            <person name="Laudet V."/>
            <person name="von Levetsow C."/>
            <person name="Liu Z."/>
            <person name="Lutz R."/>
            <person name="Lynch J.A."/>
            <person name="da Fonseca R.N."/>
            <person name="Posnien N."/>
            <person name="Reuter R."/>
            <person name="Roth S."/>
            <person name="Savard J."/>
            <person name="Schinko J.B."/>
            <person name="Schmitt C."/>
            <person name="Schoppmeier M."/>
            <person name="Schroder R."/>
            <person name="Shippy T.D."/>
            <person name="Simonnet F."/>
            <person name="Marques-Souza H."/>
            <person name="Tautz D."/>
            <person name="Tomoyasu Y."/>
            <person name="Trauner J."/>
            <person name="Van der Zee M."/>
            <person name="Vervoort M."/>
            <person name="Wittkopp N."/>
            <person name="Wimmer E.A."/>
            <person name="Yang X."/>
            <person name="Jones A.K."/>
            <person name="Sattelle D.B."/>
            <person name="Ebert P.R."/>
            <person name="Nelson D."/>
            <person name="Scott J.G."/>
            <person name="Beeman R.W."/>
            <person name="Muthukrishnan S."/>
            <person name="Kramer K.J."/>
            <person name="Arakane Y."/>
            <person name="Beeman R.W."/>
            <person name="Zhu Q."/>
            <person name="Hogenkamp D."/>
            <person name="Dixit R."/>
            <person name="Oppert B."/>
            <person name="Jiang H."/>
            <person name="Zou Z."/>
            <person name="Marshall J."/>
            <person name="Elpidina E."/>
            <person name="Vinokurov K."/>
            <person name="Oppert C."/>
            <person name="Zou Z."/>
            <person name="Evans J."/>
            <person name="Lu Z."/>
            <person name="Zhao P."/>
            <person name="Sumathipala N."/>
            <person name="Altincicek B."/>
            <person name="Vilcinskas A."/>
            <person name="Williams M."/>
            <person name="Hultmark D."/>
            <person name="Hetru C."/>
            <person name="Jiang H."/>
            <person name="Grimmelikhuijzen C.J."/>
            <person name="Hauser F."/>
            <person name="Cazzamali G."/>
            <person name="Williamson M."/>
            <person name="Park Y."/>
            <person name="Li B."/>
            <person name="Tanaka Y."/>
            <person name="Predel R."/>
            <person name="Neupert S."/>
            <person name="Schachtner J."/>
            <person name="Verleyen P."/>
            <person name="Raible F."/>
            <person name="Bork P."/>
            <person name="Friedrich M."/>
            <person name="Walden K.K."/>
            <person name="Robertson H.M."/>
            <person name="Angeli S."/>
            <person name="Foret S."/>
            <person name="Bucher G."/>
            <person name="Schuetz S."/>
            <person name="Maleszka R."/>
            <person name="Wimmer E.A."/>
            <person name="Beeman R.W."/>
            <person name="Lorenzen M."/>
            <person name="Tomoyasu Y."/>
            <person name="Miller S.C."/>
            <person name="Grossmann D."/>
            <person name="Bucher G."/>
        </authorList>
    </citation>
    <scope>NUCLEOTIDE SEQUENCE [LARGE SCALE GENOMIC DNA]</scope>
    <source>
        <strain evidence="1 2">Georgia GA2</strain>
    </source>
</reference>
<protein>
    <submittedName>
        <fullName evidence="1">Uncharacterized protein</fullName>
    </submittedName>
</protein>
<reference evidence="1 2" key="2">
    <citation type="journal article" date="2010" name="Nucleic Acids Res.">
        <title>BeetleBase in 2010: revisions to provide comprehensive genomic information for Tribolium castaneum.</title>
        <authorList>
            <person name="Kim H.S."/>
            <person name="Murphy T."/>
            <person name="Xia J."/>
            <person name="Caragea D."/>
            <person name="Park Y."/>
            <person name="Beeman R.W."/>
            <person name="Lorenzen M.D."/>
            <person name="Butcher S."/>
            <person name="Manak J.R."/>
            <person name="Brown S.J."/>
        </authorList>
    </citation>
    <scope>GENOME REANNOTATION</scope>
    <source>
        <strain evidence="1 2">Georgia GA2</strain>
    </source>
</reference>
<evidence type="ECO:0000313" key="2">
    <source>
        <dbReference type="Proteomes" id="UP000007266"/>
    </source>
</evidence>
<accession>D6W6F0</accession>
<dbReference type="PhylomeDB" id="D6W6F0"/>